<evidence type="ECO:0000256" key="5">
    <source>
        <dbReference type="ARBA" id="ARBA00022989"/>
    </source>
</evidence>
<feature type="transmembrane region" description="Helical" evidence="8">
    <location>
        <begin position="92"/>
        <end position="116"/>
    </location>
</feature>
<dbReference type="FunFam" id="1.20.1250.20:FF:000286">
    <property type="entry name" value="MFS efflux transporter"/>
    <property type="match status" value="1"/>
</dbReference>
<dbReference type="GO" id="GO:0016020">
    <property type="term" value="C:membrane"/>
    <property type="evidence" value="ECO:0007669"/>
    <property type="project" value="TreeGrafter"/>
</dbReference>
<evidence type="ECO:0000256" key="8">
    <source>
        <dbReference type="SAM" id="Phobius"/>
    </source>
</evidence>
<evidence type="ECO:0000256" key="2">
    <source>
        <dbReference type="ARBA" id="ARBA00008335"/>
    </source>
</evidence>
<feature type="transmembrane region" description="Helical" evidence="8">
    <location>
        <begin position="210"/>
        <end position="231"/>
    </location>
</feature>
<dbReference type="OrthoDB" id="413079at2759"/>
<reference evidence="11" key="1">
    <citation type="journal article" date="2014" name="Proc. Natl. Acad. Sci. U.S.A.">
        <title>Extensive sampling of basidiomycete genomes demonstrates inadequacy of the white-rot/brown-rot paradigm for wood decay fungi.</title>
        <authorList>
            <person name="Riley R."/>
            <person name="Salamov A.A."/>
            <person name="Brown D.W."/>
            <person name="Nagy L.G."/>
            <person name="Floudas D."/>
            <person name="Held B.W."/>
            <person name="Levasseur A."/>
            <person name="Lombard V."/>
            <person name="Morin E."/>
            <person name="Otillar R."/>
            <person name="Lindquist E.A."/>
            <person name="Sun H."/>
            <person name="LaButti K.M."/>
            <person name="Schmutz J."/>
            <person name="Jabbour D."/>
            <person name="Luo H."/>
            <person name="Baker S.E."/>
            <person name="Pisabarro A.G."/>
            <person name="Walton J.D."/>
            <person name="Blanchette R.A."/>
            <person name="Henrissat B."/>
            <person name="Martin F."/>
            <person name="Cullen D."/>
            <person name="Hibbett D.S."/>
            <person name="Grigoriev I.V."/>
        </authorList>
    </citation>
    <scope>NUCLEOTIDE SEQUENCE [LARGE SCALE GENOMIC DNA]</scope>
    <source>
        <strain evidence="11">PC15</strain>
    </source>
</reference>
<dbReference type="PANTHER" id="PTHR23514:SF3">
    <property type="entry name" value="BYPASS OF STOP CODON PROTEIN 6"/>
    <property type="match status" value="1"/>
</dbReference>
<feature type="compositionally biased region" description="Polar residues" evidence="7">
    <location>
        <begin position="37"/>
        <end position="52"/>
    </location>
</feature>
<dbReference type="GO" id="GO:0012505">
    <property type="term" value="C:endomembrane system"/>
    <property type="evidence" value="ECO:0007669"/>
    <property type="project" value="UniProtKB-SubCell"/>
</dbReference>
<dbReference type="VEuPathDB" id="FungiDB:PLEOSDRAFT_31199"/>
<dbReference type="InterPro" id="IPR011701">
    <property type="entry name" value="MFS"/>
</dbReference>
<feature type="region of interest" description="Disordered" evidence="7">
    <location>
        <begin position="29"/>
        <end position="52"/>
    </location>
</feature>
<evidence type="ECO:0000256" key="7">
    <source>
        <dbReference type="SAM" id="MobiDB-lite"/>
    </source>
</evidence>
<evidence type="ECO:0000313" key="10">
    <source>
        <dbReference type="EMBL" id="KDQ27066.1"/>
    </source>
</evidence>
<proteinExistence type="inferred from homology"/>
<keyword evidence="6 8" id="KW-0472">Membrane</keyword>
<feature type="transmembrane region" description="Helical" evidence="8">
    <location>
        <begin position="269"/>
        <end position="293"/>
    </location>
</feature>
<dbReference type="HOGENOM" id="CLU_021993_6_0_1"/>
<accession>A0A067NTW6</accession>
<name>A0A067NTW6_PLEO1</name>
<dbReference type="Gene3D" id="1.20.1250.20">
    <property type="entry name" value="MFS general substrate transporter like domains"/>
    <property type="match status" value="2"/>
</dbReference>
<comment type="similarity">
    <text evidence="2">Belongs to the major facilitator superfamily.</text>
</comment>
<evidence type="ECO:0000256" key="6">
    <source>
        <dbReference type="ARBA" id="ARBA00023136"/>
    </source>
</evidence>
<evidence type="ECO:0000259" key="9">
    <source>
        <dbReference type="PROSITE" id="PS50850"/>
    </source>
</evidence>
<dbReference type="InterPro" id="IPR051788">
    <property type="entry name" value="MFS_Transporter"/>
</dbReference>
<organism evidence="10 11">
    <name type="scientific">Pleurotus ostreatus (strain PC15)</name>
    <name type="common">Oyster mushroom</name>
    <dbReference type="NCBI Taxonomy" id="1137138"/>
    <lineage>
        <taxon>Eukaryota</taxon>
        <taxon>Fungi</taxon>
        <taxon>Dikarya</taxon>
        <taxon>Basidiomycota</taxon>
        <taxon>Agaricomycotina</taxon>
        <taxon>Agaricomycetes</taxon>
        <taxon>Agaricomycetidae</taxon>
        <taxon>Agaricales</taxon>
        <taxon>Pleurotineae</taxon>
        <taxon>Pleurotaceae</taxon>
        <taxon>Pleurotus</taxon>
    </lineage>
</organism>
<dbReference type="GO" id="GO:0022857">
    <property type="term" value="F:transmembrane transporter activity"/>
    <property type="evidence" value="ECO:0007669"/>
    <property type="project" value="InterPro"/>
</dbReference>
<dbReference type="AlphaFoldDB" id="A0A067NTW6"/>
<dbReference type="PANTHER" id="PTHR23514">
    <property type="entry name" value="BYPASS OF STOP CODON PROTEIN 6"/>
    <property type="match status" value="1"/>
</dbReference>
<gene>
    <name evidence="10" type="ORF">PLEOSDRAFT_31199</name>
</gene>
<evidence type="ECO:0000256" key="4">
    <source>
        <dbReference type="ARBA" id="ARBA00022692"/>
    </source>
</evidence>
<sequence length="451" mass="48649">MSETVELKNAESIPRLDTASVHGVESLPGQPYKHGDSQSTVQENRQPSSKKQTTTSWIQFATLCWCFFLTGWNDGTTGPLLPRIQEVYNLDFAVVSLIFVFSCVGFIGGALINVPFSGKLGFGKVRTLGSMLQVIAYALQASAPPFPVFVIAYAINGVGIAMQDAQANGYVASIEEGAETKMGILHAAYGLGAFVAPLVATQFAQIERWSFHYLVSLGIALSNLVALAVVFRLKGQDECLIATGQLVGEKDSSKPTDFRQILSQKTVHFLAFFAFFYVGVEVTIGGWIVTFIINVRHGGPSSGYISSGFYGGLTIGRVALLWVNKKIGERRVLYLYTFLAIGLQLIIWLVPSLIGDAVAASLLGVLLGPFYPIAMNHAGRIIPRWLLAGSIGWIAGFGTAGAAVVPFMTGALSSRYGIQSLQPLLVVLMILMIILWALVPRAQRKGDQSTC</sequence>
<dbReference type="Pfam" id="PF07690">
    <property type="entry name" value="MFS_1"/>
    <property type="match status" value="1"/>
</dbReference>
<keyword evidence="5 8" id="KW-1133">Transmembrane helix</keyword>
<dbReference type="InterPro" id="IPR036259">
    <property type="entry name" value="MFS_trans_sf"/>
</dbReference>
<dbReference type="SUPFAM" id="SSF103473">
    <property type="entry name" value="MFS general substrate transporter"/>
    <property type="match status" value="1"/>
</dbReference>
<keyword evidence="3" id="KW-0813">Transport</keyword>
<feature type="transmembrane region" description="Helical" evidence="8">
    <location>
        <begin position="420"/>
        <end position="439"/>
    </location>
</feature>
<feature type="transmembrane region" description="Helical" evidence="8">
    <location>
        <begin position="386"/>
        <end position="408"/>
    </location>
</feature>
<evidence type="ECO:0000313" key="11">
    <source>
        <dbReference type="Proteomes" id="UP000027073"/>
    </source>
</evidence>
<dbReference type="PROSITE" id="PS50850">
    <property type="entry name" value="MFS"/>
    <property type="match status" value="1"/>
</dbReference>
<feature type="transmembrane region" description="Helical" evidence="8">
    <location>
        <begin position="357"/>
        <end position="374"/>
    </location>
</feature>
<feature type="transmembrane region" description="Helical" evidence="8">
    <location>
        <begin position="184"/>
        <end position="204"/>
    </location>
</feature>
<feature type="transmembrane region" description="Helical" evidence="8">
    <location>
        <begin position="305"/>
        <end position="323"/>
    </location>
</feature>
<dbReference type="InterPro" id="IPR020846">
    <property type="entry name" value="MFS_dom"/>
</dbReference>
<feature type="domain" description="Major facilitator superfamily (MFS) profile" evidence="9">
    <location>
        <begin position="59"/>
        <end position="443"/>
    </location>
</feature>
<dbReference type="InParanoid" id="A0A067NTW6"/>
<feature type="transmembrane region" description="Helical" evidence="8">
    <location>
        <begin position="332"/>
        <end position="351"/>
    </location>
</feature>
<evidence type="ECO:0000256" key="1">
    <source>
        <dbReference type="ARBA" id="ARBA00004127"/>
    </source>
</evidence>
<protein>
    <recommendedName>
        <fullName evidence="9">Major facilitator superfamily (MFS) profile domain-containing protein</fullName>
    </recommendedName>
</protein>
<keyword evidence="4 8" id="KW-0812">Transmembrane</keyword>
<dbReference type="EMBL" id="KL198009">
    <property type="protein sequence ID" value="KDQ27066.1"/>
    <property type="molecule type" value="Genomic_DNA"/>
</dbReference>
<dbReference type="Proteomes" id="UP000027073">
    <property type="component" value="Unassembled WGS sequence"/>
</dbReference>
<comment type="subcellular location">
    <subcellularLocation>
        <location evidence="1">Endomembrane system</location>
        <topology evidence="1">Multi-pass membrane protein</topology>
    </subcellularLocation>
</comment>
<evidence type="ECO:0000256" key="3">
    <source>
        <dbReference type="ARBA" id="ARBA00022448"/>
    </source>
</evidence>